<dbReference type="RefSeq" id="WP_413779689.1">
    <property type="nucleotide sequence ID" value="NZ_JAUOZS010000001.1"/>
</dbReference>
<protein>
    <submittedName>
        <fullName evidence="1">Uncharacterized protein</fullName>
    </submittedName>
</protein>
<keyword evidence="2" id="KW-1185">Reference proteome</keyword>
<accession>A0ABU3NXM5</accession>
<evidence type="ECO:0000313" key="2">
    <source>
        <dbReference type="Proteomes" id="UP001254848"/>
    </source>
</evidence>
<reference evidence="1 2" key="1">
    <citation type="submission" date="2023-07" db="EMBL/GenBank/DDBJ databases">
        <title>The novel representative of Negativicutes class, Anaeroselena agilis gen. nov. sp. nov.</title>
        <authorList>
            <person name="Prokofeva M.I."/>
            <person name="Elcheninov A.G."/>
            <person name="Klyukina A."/>
            <person name="Kublanov I.V."/>
            <person name="Frolov E.N."/>
            <person name="Podosokorskaya O.A."/>
        </authorList>
    </citation>
    <scope>NUCLEOTIDE SEQUENCE [LARGE SCALE GENOMIC DNA]</scope>
    <source>
        <strain evidence="1 2">4137-cl</strain>
    </source>
</reference>
<name>A0ABU3NXM5_9FIRM</name>
<comment type="caution">
    <text evidence="1">The sequence shown here is derived from an EMBL/GenBank/DDBJ whole genome shotgun (WGS) entry which is preliminary data.</text>
</comment>
<dbReference type="Proteomes" id="UP001254848">
    <property type="component" value="Unassembled WGS sequence"/>
</dbReference>
<organism evidence="1 2">
    <name type="scientific">Anaeroselena agilis</name>
    <dbReference type="NCBI Taxonomy" id="3063788"/>
    <lineage>
        <taxon>Bacteria</taxon>
        <taxon>Bacillati</taxon>
        <taxon>Bacillota</taxon>
        <taxon>Negativicutes</taxon>
        <taxon>Acetonemataceae</taxon>
        <taxon>Anaeroselena</taxon>
    </lineage>
</organism>
<proteinExistence type="predicted"/>
<sequence>MTAAEALATMKRKCLVLAEVFTDPQLTGFLDDHRTGAGTDDDPYVYDVRRSIYDALTSAATVEHNSFSRGGVSISRTDFLRLRRQFATAGTISAVRTVEELSDDALPE</sequence>
<gene>
    <name evidence="1" type="ORF">Q4T40_07940</name>
</gene>
<evidence type="ECO:0000313" key="1">
    <source>
        <dbReference type="EMBL" id="MDT8901165.1"/>
    </source>
</evidence>
<dbReference type="EMBL" id="JAUOZS010000001">
    <property type="protein sequence ID" value="MDT8901165.1"/>
    <property type="molecule type" value="Genomic_DNA"/>
</dbReference>